<dbReference type="Gene3D" id="3.40.50.300">
    <property type="entry name" value="P-loop containing nucleotide triphosphate hydrolases"/>
    <property type="match status" value="1"/>
</dbReference>
<dbReference type="GO" id="GO:0003688">
    <property type="term" value="F:DNA replication origin binding"/>
    <property type="evidence" value="ECO:0007669"/>
    <property type="project" value="TreeGrafter"/>
</dbReference>
<dbReference type="InterPro" id="IPR032705">
    <property type="entry name" value="ORC4_C"/>
</dbReference>
<dbReference type="InterPro" id="IPR041664">
    <property type="entry name" value="AAA_16"/>
</dbReference>
<reference evidence="9" key="1">
    <citation type="journal article" date="2020" name="Mol. Plant Microbe Interact.">
        <title>Genome Sequence of the Biocontrol Agent Coniothyrium minitans strain Conio (IMI 134523).</title>
        <authorList>
            <person name="Patel D."/>
            <person name="Shittu T.A."/>
            <person name="Baroncelli R."/>
            <person name="Muthumeenakshi S."/>
            <person name="Osborne T.H."/>
            <person name="Janganan T.K."/>
            <person name="Sreenivasaprasad S."/>
        </authorList>
    </citation>
    <scope>NUCLEOTIDE SEQUENCE</scope>
    <source>
        <strain evidence="9">Conio</strain>
    </source>
</reference>
<dbReference type="SMART" id="SM00382">
    <property type="entry name" value="AAA"/>
    <property type="match status" value="1"/>
</dbReference>
<organism evidence="9 10">
    <name type="scientific">Paraphaeosphaeria minitans</name>
    <dbReference type="NCBI Taxonomy" id="565426"/>
    <lineage>
        <taxon>Eukaryota</taxon>
        <taxon>Fungi</taxon>
        <taxon>Dikarya</taxon>
        <taxon>Ascomycota</taxon>
        <taxon>Pezizomycotina</taxon>
        <taxon>Dothideomycetes</taxon>
        <taxon>Pleosporomycetidae</taxon>
        <taxon>Pleosporales</taxon>
        <taxon>Massarineae</taxon>
        <taxon>Didymosphaeriaceae</taxon>
        <taxon>Paraphaeosphaeria</taxon>
    </lineage>
</organism>
<dbReference type="GO" id="GO:0005664">
    <property type="term" value="C:nuclear origin of replication recognition complex"/>
    <property type="evidence" value="ECO:0007669"/>
    <property type="project" value="TreeGrafter"/>
</dbReference>
<dbReference type="PANTHER" id="PTHR12087">
    <property type="entry name" value="ORIGIN RECOGNITION COMPLEX SUBUNIT 4"/>
    <property type="match status" value="1"/>
</dbReference>
<dbReference type="EMBL" id="WJXW01000007">
    <property type="protein sequence ID" value="KAF9734431.1"/>
    <property type="molecule type" value="Genomic_DNA"/>
</dbReference>
<evidence type="ECO:0000256" key="2">
    <source>
        <dbReference type="ARBA" id="ARBA00005334"/>
    </source>
</evidence>
<gene>
    <name evidence="9" type="ORF">PMIN01_07334</name>
</gene>
<comment type="similarity">
    <text evidence="2">Belongs to the ORC4 family.</text>
</comment>
<evidence type="ECO:0000256" key="5">
    <source>
        <dbReference type="ARBA" id="ARBA00023125"/>
    </source>
</evidence>
<dbReference type="AlphaFoldDB" id="A0A9P6GFX3"/>
<evidence type="ECO:0000256" key="4">
    <source>
        <dbReference type="ARBA" id="ARBA00022705"/>
    </source>
</evidence>
<feature type="domain" description="AAA+ ATPase" evidence="8">
    <location>
        <begin position="366"/>
        <end position="535"/>
    </location>
</feature>
<dbReference type="InterPro" id="IPR003593">
    <property type="entry name" value="AAA+_ATPase"/>
</dbReference>
<dbReference type="Pfam" id="PF14629">
    <property type="entry name" value="ORC4_C"/>
    <property type="match status" value="1"/>
</dbReference>
<dbReference type="GO" id="GO:0006270">
    <property type="term" value="P:DNA replication initiation"/>
    <property type="evidence" value="ECO:0007669"/>
    <property type="project" value="TreeGrafter"/>
</dbReference>
<keyword evidence="10" id="KW-1185">Reference proteome</keyword>
<accession>A0A9P6GFX3</accession>
<keyword evidence="4" id="KW-0235">DNA replication</keyword>
<evidence type="ECO:0000256" key="7">
    <source>
        <dbReference type="SAM" id="MobiDB-lite"/>
    </source>
</evidence>
<keyword evidence="5" id="KW-0238">DNA-binding</keyword>
<evidence type="ECO:0000259" key="8">
    <source>
        <dbReference type="SMART" id="SM00382"/>
    </source>
</evidence>
<comment type="subcellular location">
    <subcellularLocation>
        <location evidence="1">Nucleus</location>
    </subcellularLocation>
</comment>
<feature type="region of interest" description="Disordered" evidence="7">
    <location>
        <begin position="1"/>
        <end position="305"/>
    </location>
</feature>
<evidence type="ECO:0000313" key="10">
    <source>
        <dbReference type="Proteomes" id="UP000756921"/>
    </source>
</evidence>
<evidence type="ECO:0000256" key="3">
    <source>
        <dbReference type="ARBA" id="ARBA00019083"/>
    </source>
</evidence>
<evidence type="ECO:0000313" key="9">
    <source>
        <dbReference type="EMBL" id="KAF9734431.1"/>
    </source>
</evidence>
<dbReference type="FunFam" id="3.40.50.300:FF:001597">
    <property type="entry name" value="Origin recognition complex subunit Orc4"/>
    <property type="match status" value="1"/>
</dbReference>
<keyword evidence="6" id="KW-0539">Nucleus</keyword>
<feature type="compositionally biased region" description="Acidic residues" evidence="7">
    <location>
        <begin position="222"/>
        <end position="231"/>
    </location>
</feature>
<feature type="compositionally biased region" description="Low complexity" evidence="7">
    <location>
        <begin position="153"/>
        <end position="169"/>
    </location>
</feature>
<evidence type="ECO:0000256" key="6">
    <source>
        <dbReference type="ARBA" id="ARBA00023242"/>
    </source>
</evidence>
<proteinExistence type="inferred from homology"/>
<name>A0A9P6GFX3_9PLEO</name>
<evidence type="ECO:0000256" key="1">
    <source>
        <dbReference type="ARBA" id="ARBA00004123"/>
    </source>
</evidence>
<comment type="caution">
    <text evidence="9">The sequence shown here is derived from an EMBL/GenBank/DDBJ whole genome shotgun (WGS) entry which is preliminary data.</text>
</comment>
<dbReference type="OrthoDB" id="343623at2759"/>
<dbReference type="InterPro" id="IPR027417">
    <property type="entry name" value="P-loop_NTPase"/>
</dbReference>
<dbReference type="Pfam" id="PF13191">
    <property type="entry name" value="AAA_16"/>
    <property type="match status" value="1"/>
</dbReference>
<feature type="compositionally biased region" description="Basic and acidic residues" evidence="7">
    <location>
        <begin position="248"/>
        <end position="273"/>
    </location>
</feature>
<protein>
    <recommendedName>
        <fullName evidence="3">Origin recognition complex subunit 4</fullName>
    </recommendedName>
</protein>
<feature type="compositionally biased region" description="Acidic residues" evidence="7">
    <location>
        <begin position="77"/>
        <end position="86"/>
    </location>
</feature>
<dbReference type="InterPro" id="IPR016527">
    <property type="entry name" value="ORC4"/>
</dbReference>
<dbReference type="PANTHER" id="PTHR12087:SF0">
    <property type="entry name" value="ORIGIN RECOGNITION COMPLEX SUBUNIT 4"/>
    <property type="match status" value="1"/>
</dbReference>
<dbReference type="SUPFAM" id="SSF52540">
    <property type="entry name" value="P-loop containing nucleoside triphosphate hydrolases"/>
    <property type="match status" value="1"/>
</dbReference>
<sequence>MDGSPRASKRRKLDTPTRNAPSPLVKPSTVRKSTRSAAPTTRKADGSPTAQEASLKGASKCLREKANGTARQQQPAEDADVWDDIEGALGESRTKPPPPAPSPAKKRVTKKTAVQDGSRENTSTDELQKATRSRSRAKKAPNGNQDDIAEQVATPSRRASKRAAPATSKDTLRDDAHLNPGSLRKPRSSARAQRKLDFEDAMLVATPSSRSKRQARFRDDDTISETDDDPVENSAVAATPTKAKQKTRQVDKDNELGEHVPDTADVRDEHDDAMSVDGNSALGSVLDPTEPSPFNKPPSAQKETLQQEKLDIPLLSSVVAPERELDLLKTIVLERITGKRPVPLVGLDAAYKSVHQLIEHTVTAGEGNSMLLIGARGSGKTSLVNKALSEVSKDNSQLYHVIRLNGFIHTDDKIAVRDIWRQLGKEMMLEEENGGVGKSYADALQTLLALLQHPSERIGEWTEETSTAVVFVMDEFDLFAQHPRQTLLYNLFDIAQSRKAPIAVLGLTTNLEVVNFLEKRVKSRFSQRYVHTPLAKTFTAFQEMCKVNLLVQPDLLSVEERSLLESAPKKKTSNQAKTSTPDNTLAQWNSNINTLFASKSFLTTHLARLYYRSKSIPATLTSFLLPTASLTTALPLPSLALSHPPDNKLALVRHLSTLALSLLIAACRLDIIHDSDTCNFHMAYDEYVTLASKARIQSAAGGNTASGGVSKVWGTDVARREWEGLLELALVMPVVGGLTGGFGMVKCDVSLEEVGGVIAGVKEVDKGLERWCRQI</sequence>
<dbReference type="Proteomes" id="UP000756921">
    <property type="component" value="Unassembled WGS sequence"/>
</dbReference>